<name>A0A6J6GUC0_9ZZZZ</name>
<reference evidence="1" key="1">
    <citation type="submission" date="2020-05" db="EMBL/GenBank/DDBJ databases">
        <authorList>
            <person name="Chiriac C."/>
            <person name="Salcher M."/>
            <person name="Ghai R."/>
            <person name="Kavagutti S V."/>
        </authorList>
    </citation>
    <scope>NUCLEOTIDE SEQUENCE</scope>
</reference>
<dbReference type="Gene3D" id="3.40.50.2000">
    <property type="entry name" value="Glycogen Phosphorylase B"/>
    <property type="match status" value="1"/>
</dbReference>
<dbReference type="AlphaFoldDB" id="A0A6J6GUC0"/>
<dbReference type="Pfam" id="PF13692">
    <property type="entry name" value="Glyco_trans_1_4"/>
    <property type="match status" value="1"/>
</dbReference>
<gene>
    <name evidence="1" type="ORF">UFOPK1835_00591</name>
</gene>
<proteinExistence type="predicted"/>
<organism evidence="1">
    <name type="scientific">freshwater metagenome</name>
    <dbReference type="NCBI Taxonomy" id="449393"/>
    <lineage>
        <taxon>unclassified sequences</taxon>
        <taxon>metagenomes</taxon>
        <taxon>ecological metagenomes</taxon>
    </lineage>
</organism>
<dbReference type="SUPFAM" id="SSF53756">
    <property type="entry name" value="UDP-Glycosyltransferase/glycogen phosphorylase"/>
    <property type="match status" value="1"/>
</dbReference>
<accession>A0A6J6GUC0</accession>
<sequence>MPLVDVAKRRARELGLLDSRIHFVEQWVPYAERGNWLQSADVGVSLHHRHVETELSYRTRMLDYLWAGLPVICTSGDVIAADVSESDLGWVVEPGDIEGIAAALDAASSETPASADGRRARIGRASQDRTWAVVTKPLIEVCADTRLAPDRRNFVAPATGPVSLLGRIKRMARGA</sequence>
<evidence type="ECO:0000313" key="1">
    <source>
        <dbReference type="EMBL" id="CAB4603419.1"/>
    </source>
</evidence>
<dbReference type="EMBL" id="CAEZUP010000017">
    <property type="protein sequence ID" value="CAB4603419.1"/>
    <property type="molecule type" value="Genomic_DNA"/>
</dbReference>
<protein>
    <submittedName>
        <fullName evidence="1">Unannotated protein</fullName>
    </submittedName>
</protein>